<organism evidence="2 3">
    <name type="scientific">Taibaiella chishuiensis</name>
    <dbReference type="NCBI Taxonomy" id="1434707"/>
    <lineage>
        <taxon>Bacteria</taxon>
        <taxon>Pseudomonadati</taxon>
        <taxon>Bacteroidota</taxon>
        <taxon>Chitinophagia</taxon>
        <taxon>Chitinophagales</taxon>
        <taxon>Chitinophagaceae</taxon>
        <taxon>Taibaiella</taxon>
    </lineage>
</organism>
<dbReference type="CDD" id="cd00093">
    <property type="entry name" value="HTH_XRE"/>
    <property type="match status" value="1"/>
</dbReference>
<dbReference type="AlphaFoldDB" id="A0A2P8D7L3"/>
<dbReference type="EMBL" id="PYGD01000002">
    <property type="protein sequence ID" value="PSK93225.1"/>
    <property type="molecule type" value="Genomic_DNA"/>
</dbReference>
<dbReference type="Proteomes" id="UP000240572">
    <property type="component" value="Unassembled WGS sequence"/>
</dbReference>
<feature type="domain" description="HTH cro/C1-type" evidence="1">
    <location>
        <begin position="12"/>
        <end position="67"/>
    </location>
</feature>
<dbReference type="RefSeq" id="WP_106522246.1">
    <property type="nucleotide sequence ID" value="NZ_PYGD01000002.1"/>
</dbReference>
<accession>A0A2P8D7L3</accession>
<reference evidence="2 3" key="1">
    <citation type="submission" date="2018-03" db="EMBL/GenBank/DDBJ databases">
        <title>Genomic Encyclopedia of Type Strains, Phase III (KMG-III): the genomes of soil and plant-associated and newly described type strains.</title>
        <authorList>
            <person name="Whitman W."/>
        </authorList>
    </citation>
    <scope>NUCLEOTIDE SEQUENCE [LARGE SCALE GENOMIC DNA]</scope>
    <source>
        <strain evidence="2 3">CGMCC 1.12700</strain>
    </source>
</reference>
<sequence>MAGTKIFFHTNIRFLRERKRFSQDDLSQLIDISRIKLQALESGRTKNPSAADLVKFSEQFRISIDALLKINLPVLGELKIRELEAGNDVYMTGGKLRVLAITVDKSNKENLEYIPLKAKAGYARSYNDPQYLAGLPRFSLPNLPKGTFRMFPTTGDSMLPFPEGCDIIGHYLEDWKNIKARTPCIVVLNGMQDIVFKLVTLGTDRNILLESLNPGYQPYTVAAADVLELWQFHSYHTRVVPEPQADLQHIAGSIKTILTEIQALKSAKR</sequence>
<dbReference type="CDD" id="cd06529">
    <property type="entry name" value="S24_LexA-like"/>
    <property type="match status" value="1"/>
</dbReference>
<protein>
    <submittedName>
        <fullName evidence="2">Helix-turn-helix protein</fullName>
    </submittedName>
</protein>
<dbReference type="Pfam" id="PF12844">
    <property type="entry name" value="HTH_19"/>
    <property type="match status" value="1"/>
</dbReference>
<proteinExistence type="predicted"/>
<dbReference type="InterPro" id="IPR010982">
    <property type="entry name" value="Lambda_DNA-bd_dom_sf"/>
</dbReference>
<evidence type="ECO:0000259" key="1">
    <source>
        <dbReference type="PROSITE" id="PS50943"/>
    </source>
</evidence>
<keyword evidence="3" id="KW-1185">Reference proteome</keyword>
<dbReference type="SUPFAM" id="SSF47413">
    <property type="entry name" value="lambda repressor-like DNA-binding domains"/>
    <property type="match status" value="1"/>
</dbReference>
<name>A0A2P8D7L3_9BACT</name>
<dbReference type="SMART" id="SM00530">
    <property type="entry name" value="HTH_XRE"/>
    <property type="match status" value="1"/>
</dbReference>
<dbReference type="Gene3D" id="1.10.260.40">
    <property type="entry name" value="lambda repressor-like DNA-binding domains"/>
    <property type="match status" value="1"/>
</dbReference>
<dbReference type="InterPro" id="IPR039418">
    <property type="entry name" value="LexA-like"/>
</dbReference>
<dbReference type="PROSITE" id="PS50943">
    <property type="entry name" value="HTH_CROC1"/>
    <property type="match status" value="1"/>
</dbReference>
<dbReference type="GO" id="GO:0003677">
    <property type="term" value="F:DNA binding"/>
    <property type="evidence" value="ECO:0007669"/>
    <property type="project" value="InterPro"/>
</dbReference>
<comment type="caution">
    <text evidence="2">The sequence shown here is derived from an EMBL/GenBank/DDBJ whole genome shotgun (WGS) entry which is preliminary data.</text>
</comment>
<gene>
    <name evidence="2" type="ORF">B0I18_102195</name>
</gene>
<dbReference type="InterPro" id="IPR001387">
    <property type="entry name" value="Cro/C1-type_HTH"/>
</dbReference>
<dbReference type="OrthoDB" id="3831186at2"/>
<evidence type="ECO:0000313" key="3">
    <source>
        <dbReference type="Proteomes" id="UP000240572"/>
    </source>
</evidence>
<evidence type="ECO:0000313" key="2">
    <source>
        <dbReference type="EMBL" id="PSK93225.1"/>
    </source>
</evidence>